<evidence type="ECO:0000313" key="7">
    <source>
        <dbReference type="EMBL" id="PFX11524.1"/>
    </source>
</evidence>
<evidence type="ECO:0000256" key="4">
    <source>
        <dbReference type="ARBA" id="ARBA00023157"/>
    </source>
</evidence>
<dbReference type="FunFam" id="2.10.25.10:FF:000038">
    <property type="entry name" value="Fibrillin 2"/>
    <property type="match status" value="1"/>
</dbReference>
<dbReference type="Proteomes" id="UP000225706">
    <property type="component" value="Unassembled WGS sequence"/>
</dbReference>
<evidence type="ECO:0000313" key="8">
    <source>
        <dbReference type="Proteomes" id="UP000225706"/>
    </source>
</evidence>
<evidence type="ECO:0000259" key="6">
    <source>
        <dbReference type="PROSITE" id="PS50026"/>
    </source>
</evidence>
<keyword evidence="8" id="KW-1185">Reference proteome</keyword>
<comment type="caution">
    <text evidence="5">Lacks conserved residue(s) required for the propagation of feature annotation.</text>
</comment>
<keyword evidence="2" id="KW-0732">Signal</keyword>
<evidence type="ECO:0000256" key="2">
    <source>
        <dbReference type="ARBA" id="ARBA00022729"/>
    </source>
</evidence>
<reference evidence="8" key="1">
    <citation type="journal article" date="2017" name="bioRxiv">
        <title>Comparative analysis of the genomes of Stylophora pistillata and Acropora digitifera provides evidence for extensive differences between species of corals.</title>
        <authorList>
            <person name="Voolstra C.R."/>
            <person name="Li Y."/>
            <person name="Liew Y.J."/>
            <person name="Baumgarten S."/>
            <person name="Zoccola D."/>
            <person name="Flot J.-F."/>
            <person name="Tambutte S."/>
            <person name="Allemand D."/>
            <person name="Aranda M."/>
        </authorList>
    </citation>
    <scope>NUCLEOTIDE SEQUENCE [LARGE SCALE GENOMIC DNA]</scope>
</reference>
<dbReference type="STRING" id="50429.A0A2B4QZ85"/>
<organism evidence="7 8">
    <name type="scientific">Stylophora pistillata</name>
    <name type="common">Smooth cauliflower coral</name>
    <dbReference type="NCBI Taxonomy" id="50429"/>
    <lineage>
        <taxon>Eukaryota</taxon>
        <taxon>Metazoa</taxon>
        <taxon>Cnidaria</taxon>
        <taxon>Anthozoa</taxon>
        <taxon>Hexacorallia</taxon>
        <taxon>Scleractinia</taxon>
        <taxon>Astrocoeniina</taxon>
        <taxon>Pocilloporidae</taxon>
        <taxon>Stylophora</taxon>
    </lineage>
</organism>
<dbReference type="InterPro" id="IPR001881">
    <property type="entry name" value="EGF-like_Ca-bd_dom"/>
</dbReference>
<protein>
    <submittedName>
        <fullName evidence="7">Sushi, von Willebrand factor type A, EGF and pentraxin domain-containing protein 1</fullName>
    </submittedName>
</protein>
<dbReference type="GO" id="GO:0005509">
    <property type="term" value="F:calcium ion binding"/>
    <property type="evidence" value="ECO:0007669"/>
    <property type="project" value="InterPro"/>
</dbReference>
<keyword evidence="1 5" id="KW-0245">EGF-like domain</keyword>
<dbReference type="EMBL" id="LSMT01002306">
    <property type="protein sequence ID" value="PFX11524.1"/>
    <property type="molecule type" value="Genomic_DNA"/>
</dbReference>
<keyword evidence="3" id="KW-0677">Repeat</keyword>
<gene>
    <name evidence="7" type="primary">Svep1</name>
    <name evidence="7" type="ORF">AWC38_SpisGene24705</name>
</gene>
<comment type="caution">
    <text evidence="7">The sequence shown here is derived from an EMBL/GenBank/DDBJ whole genome shotgun (WGS) entry which is preliminary data.</text>
</comment>
<dbReference type="AlphaFoldDB" id="A0A2B4QZ85"/>
<dbReference type="InterPro" id="IPR009057">
    <property type="entry name" value="Homeodomain-like_sf"/>
</dbReference>
<dbReference type="PROSITE" id="PS00010">
    <property type="entry name" value="ASX_HYDROXYL"/>
    <property type="match status" value="1"/>
</dbReference>
<dbReference type="SUPFAM" id="SSF46689">
    <property type="entry name" value="Homeodomain-like"/>
    <property type="match status" value="1"/>
</dbReference>
<dbReference type="PANTHER" id="PTHR24050:SF28">
    <property type="entry name" value="UROMODULIN-LIKE"/>
    <property type="match status" value="1"/>
</dbReference>
<dbReference type="InterPro" id="IPR049883">
    <property type="entry name" value="NOTCH1_EGF-like"/>
</dbReference>
<dbReference type="PROSITE" id="PS01187">
    <property type="entry name" value="EGF_CA"/>
    <property type="match status" value="1"/>
</dbReference>
<proteinExistence type="predicted"/>
<evidence type="ECO:0000256" key="3">
    <source>
        <dbReference type="ARBA" id="ARBA00022737"/>
    </source>
</evidence>
<keyword evidence="4" id="KW-1015">Disulfide bond</keyword>
<feature type="domain" description="EGF-like" evidence="6">
    <location>
        <begin position="239"/>
        <end position="277"/>
    </location>
</feature>
<dbReference type="InterPro" id="IPR052235">
    <property type="entry name" value="Nephronectin_domain"/>
</dbReference>
<dbReference type="PROSITE" id="PS50026">
    <property type="entry name" value="EGF_3"/>
    <property type="match status" value="1"/>
</dbReference>
<dbReference type="InterPro" id="IPR018097">
    <property type="entry name" value="EGF_Ca-bd_CS"/>
</dbReference>
<dbReference type="CDD" id="cd00054">
    <property type="entry name" value="EGF_CA"/>
    <property type="match status" value="1"/>
</dbReference>
<evidence type="ECO:0000256" key="5">
    <source>
        <dbReference type="PROSITE-ProRule" id="PRU00076"/>
    </source>
</evidence>
<sequence length="290" mass="33504">MPRRNRIPLEHRERIMKGFEDKVEDYLVVADTFGVNRSTVKGFMARYIKEGRIEEIPRGGRNNVRVDEEMRDCLEEVINENCLLTLARINSELRRRLSLKPEVHDHTGCRSKLLLLSTLIHDKCEYTNTMHSYSMPLTALNLDHGDIPVTSSQMSRQSLLTMDNFHYLNVTHIEETVVYDDFECTLKRLRHPLCVSVNLTAEGDSNPNEYKENKSSHHFYFKERHEMKKLVRDASRVTDMNECANGTSNCSTDAVCINTRGSYNCTCKPEYNGDGRSRKGKLTKSSDILY</sequence>
<dbReference type="OrthoDB" id="283575at2759"/>
<dbReference type="Pfam" id="PF07645">
    <property type="entry name" value="EGF_CA"/>
    <property type="match status" value="1"/>
</dbReference>
<dbReference type="Gene3D" id="2.10.25.10">
    <property type="entry name" value="Laminin"/>
    <property type="match status" value="1"/>
</dbReference>
<name>A0A2B4QZ85_STYPI</name>
<accession>A0A2B4QZ85</accession>
<dbReference type="SUPFAM" id="SSF57196">
    <property type="entry name" value="EGF/Laminin"/>
    <property type="match status" value="1"/>
</dbReference>
<dbReference type="InterPro" id="IPR000742">
    <property type="entry name" value="EGF"/>
</dbReference>
<dbReference type="PANTHER" id="PTHR24050">
    <property type="entry name" value="PA14 DOMAIN-CONTAINING PROTEIN"/>
    <property type="match status" value="1"/>
</dbReference>
<evidence type="ECO:0000256" key="1">
    <source>
        <dbReference type="ARBA" id="ARBA00022536"/>
    </source>
</evidence>
<dbReference type="SMART" id="SM00179">
    <property type="entry name" value="EGF_CA"/>
    <property type="match status" value="1"/>
</dbReference>
<dbReference type="InterPro" id="IPR000152">
    <property type="entry name" value="EGF-type_Asp/Asn_hydroxyl_site"/>
</dbReference>